<feature type="chain" id="PRO_5028159908" evidence="2">
    <location>
        <begin position="18"/>
        <end position="137"/>
    </location>
</feature>
<protein>
    <submittedName>
        <fullName evidence="4">Uncharacterized protein</fullName>
    </submittedName>
</protein>
<gene>
    <name evidence="4" type="ORF">PgNI_05573</name>
</gene>
<evidence type="ECO:0000313" key="3">
    <source>
        <dbReference type="Proteomes" id="UP000515153"/>
    </source>
</evidence>
<dbReference type="GeneID" id="41960513"/>
<keyword evidence="2" id="KW-0732">Signal</keyword>
<reference evidence="3 4" key="1">
    <citation type="journal article" date="2019" name="Mol. Biol. Evol.">
        <title>Blast fungal genomes show frequent chromosomal changes, gene gains and losses, and effector gene turnover.</title>
        <authorList>
            <person name="Gomez Luciano L.B."/>
            <person name="Jason Tsai I."/>
            <person name="Chuma I."/>
            <person name="Tosa Y."/>
            <person name="Chen Y.H."/>
            <person name="Li J.Y."/>
            <person name="Li M.Y."/>
            <person name="Jade Lu M.Y."/>
            <person name="Nakayashiki H."/>
            <person name="Li W.H."/>
        </authorList>
    </citation>
    <scope>NUCLEOTIDE SEQUENCE [LARGE SCALE GENOMIC DNA]</scope>
    <source>
        <strain evidence="3 4">NI907</strain>
    </source>
</reference>
<name>A0A6P8B4F8_PYRGI</name>
<evidence type="ECO:0000256" key="1">
    <source>
        <dbReference type="SAM" id="MobiDB-lite"/>
    </source>
</evidence>
<evidence type="ECO:0000256" key="2">
    <source>
        <dbReference type="SAM" id="SignalP"/>
    </source>
</evidence>
<reference evidence="4" key="2">
    <citation type="submission" date="2019-10" db="EMBL/GenBank/DDBJ databases">
        <authorList>
            <consortium name="NCBI Genome Project"/>
        </authorList>
    </citation>
    <scope>NUCLEOTIDE SEQUENCE</scope>
    <source>
        <strain evidence="4">NI907</strain>
    </source>
</reference>
<evidence type="ECO:0000313" key="4">
    <source>
        <dbReference type="RefSeq" id="XP_030982053.1"/>
    </source>
</evidence>
<dbReference type="KEGG" id="pgri:PgNI_05573"/>
<sequence>MLPIILLTSLLATAVAADDHPAGHADGAKLAQTTSSLWTTIYLTDGVTATMVLPIPASTAAATSSVSSAPPAPPPPPPPAVTPPILSPPPLASPTLAKPTIVTAVPPTVVTAAAGQVLCDGSLMGMAVACGLGLLAL</sequence>
<dbReference type="RefSeq" id="XP_030982053.1">
    <property type="nucleotide sequence ID" value="XM_031125604.1"/>
</dbReference>
<dbReference type="AlphaFoldDB" id="A0A6P8B4F8"/>
<feature type="region of interest" description="Disordered" evidence="1">
    <location>
        <begin position="63"/>
        <end position="92"/>
    </location>
</feature>
<keyword evidence="3" id="KW-1185">Reference proteome</keyword>
<feature type="signal peptide" evidence="2">
    <location>
        <begin position="1"/>
        <end position="17"/>
    </location>
</feature>
<proteinExistence type="predicted"/>
<reference evidence="4" key="3">
    <citation type="submission" date="2025-08" db="UniProtKB">
        <authorList>
            <consortium name="RefSeq"/>
        </authorList>
    </citation>
    <scope>IDENTIFICATION</scope>
    <source>
        <strain evidence="4">NI907</strain>
    </source>
</reference>
<accession>A0A6P8B4F8</accession>
<dbReference type="Proteomes" id="UP000515153">
    <property type="component" value="Chromosome I"/>
</dbReference>
<organism evidence="3 4">
    <name type="scientific">Pyricularia grisea</name>
    <name type="common">Crabgrass-specific blast fungus</name>
    <name type="synonym">Magnaporthe grisea</name>
    <dbReference type="NCBI Taxonomy" id="148305"/>
    <lineage>
        <taxon>Eukaryota</taxon>
        <taxon>Fungi</taxon>
        <taxon>Dikarya</taxon>
        <taxon>Ascomycota</taxon>
        <taxon>Pezizomycotina</taxon>
        <taxon>Sordariomycetes</taxon>
        <taxon>Sordariomycetidae</taxon>
        <taxon>Magnaporthales</taxon>
        <taxon>Pyriculariaceae</taxon>
        <taxon>Pyricularia</taxon>
    </lineage>
</organism>
<feature type="compositionally biased region" description="Pro residues" evidence="1">
    <location>
        <begin position="70"/>
        <end position="92"/>
    </location>
</feature>